<dbReference type="Proteomes" id="UP001198701">
    <property type="component" value="Unassembled WGS sequence"/>
</dbReference>
<gene>
    <name evidence="1" type="ORF">LMJ30_20830</name>
</gene>
<name>A0ABS8IXN3_9BURK</name>
<protein>
    <submittedName>
        <fullName evidence="1">Uncharacterized protein</fullName>
    </submittedName>
</protein>
<dbReference type="RefSeq" id="WP_229434473.1">
    <property type="nucleotide sequence ID" value="NZ_JAJHPV010000021.1"/>
</dbReference>
<dbReference type="EMBL" id="JAJHPV010000021">
    <property type="protein sequence ID" value="MCC6073382.1"/>
    <property type="molecule type" value="Genomic_DNA"/>
</dbReference>
<evidence type="ECO:0000313" key="2">
    <source>
        <dbReference type="Proteomes" id="UP001198701"/>
    </source>
</evidence>
<accession>A0ABS8IXN3</accession>
<comment type="caution">
    <text evidence="1">The sequence shown here is derived from an EMBL/GenBank/DDBJ whole genome shotgun (WGS) entry which is preliminary data.</text>
</comment>
<organism evidence="1 2">
    <name type="scientific">Massilia agrisoli</name>
    <dbReference type="NCBI Taxonomy" id="2892444"/>
    <lineage>
        <taxon>Bacteria</taxon>
        <taxon>Pseudomonadati</taxon>
        <taxon>Pseudomonadota</taxon>
        <taxon>Betaproteobacteria</taxon>
        <taxon>Burkholderiales</taxon>
        <taxon>Oxalobacteraceae</taxon>
        <taxon>Telluria group</taxon>
        <taxon>Massilia</taxon>
    </lineage>
</organism>
<proteinExistence type="predicted"/>
<keyword evidence="2" id="KW-1185">Reference proteome</keyword>
<reference evidence="1 2" key="1">
    <citation type="submission" date="2021-11" db="EMBL/GenBank/DDBJ databases">
        <authorList>
            <person name="Huq M.A."/>
        </authorList>
    </citation>
    <scope>NUCLEOTIDE SEQUENCE [LARGE SCALE GENOMIC DNA]</scope>
    <source>
        <strain evidence="1 2">MAHUQ-52</strain>
    </source>
</reference>
<sequence length="110" mass="12048">MSAAYQHLAVAKARPGMILSDELLDSQGHLLLPRGAVLTEATIALLPRHGIESVAVQVAAAAQPAPDPDAVAQRLAHLFRKNDIDNQNDWATGILRRYVEDYRLQRGVEE</sequence>
<evidence type="ECO:0000313" key="1">
    <source>
        <dbReference type="EMBL" id="MCC6073382.1"/>
    </source>
</evidence>